<keyword evidence="1" id="KW-1133">Transmembrane helix</keyword>
<comment type="caution">
    <text evidence="2">The sequence shown here is derived from an EMBL/GenBank/DDBJ whole genome shotgun (WGS) entry which is preliminary data.</text>
</comment>
<organism evidence="2 3">
    <name type="scientific">Rhizophagus irregularis</name>
    <dbReference type="NCBI Taxonomy" id="588596"/>
    <lineage>
        <taxon>Eukaryota</taxon>
        <taxon>Fungi</taxon>
        <taxon>Fungi incertae sedis</taxon>
        <taxon>Mucoromycota</taxon>
        <taxon>Glomeromycotina</taxon>
        <taxon>Glomeromycetes</taxon>
        <taxon>Glomerales</taxon>
        <taxon>Glomeraceae</taxon>
        <taxon>Rhizophagus</taxon>
    </lineage>
</organism>
<reference evidence="2 3" key="2">
    <citation type="submission" date="2017-10" db="EMBL/GenBank/DDBJ databases">
        <title>Extensive intraspecific genome diversity in a model arbuscular mycorrhizal fungus.</title>
        <authorList>
            <person name="Chen E.C.H."/>
            <person name="Morin E."/>
            <person name="Baudet D."/>
            <person name="Noel J."/>
            <person name="Ndikumana S."/>
            <person name="Charron P."/>
            <person name="St-Onge C."/>
            <person name="Giorgi J."/>
            <person name="Grigoriev I.V."/>
            <person name="Roux C."/>
            <person name="Martin F.M."/>
            <person name="Corradi N."/>
        </authorList>
    </citation>
    <scope>NUCLEOTIDE SEQUENCE [LARGE SCALE GENOMIC DNA]</scope>
    <source>
        <strain evidence="2 3">C2</strain>
    </source>
</reference>
<accession>A0A2N1N0I9</accession>
<evidence type="ECO:0000313" key="3">
    <source>
        <dbReference type="Proteomes" id="UP000233469"/>
    </source>
</evidence>
<keyword evidence="1" id="KW-0472">Membrane</keyword>
<proteinExistence type="predicted"/>
<dbReference type="VEuPathDB" id="FungiDB:RhiirA1_537267"/>
<keyword evidence="1" id="KW-0812">Transmembrane</keyword>
<dbReference type="EMBL" id="LLXL01000966">
    <property type="protein sequence ID" value="PKK67398.1"/>
    <property type="molecule type" value="Genomic_DNA"/>
</dbReference>
<protein>
    <submittedName>
        <fullName evidence="2">Uncharacterized protein</fullName>
    </submittedName>
</protein>
<dbReference type="AlphaFoldDB" id="A0A2N1N0I9"/>
<sequence>MLQILEPLNFCRAIIFVIFGIILLSDLIILSIGVHNDLPTVTHGYSEMAEFPAPIVGIQLKNNFTITCYFQLFDYYDDHSNCSEYLTQPTFNEESGQWTGKFSPINNLAFPRKQTPYRLKRILFKFNVPNDVYIYGDIPAFTINMFDSTNQTLAQDMYKALVNDQYYFDSSPLSASIFRTNRYFLGRNYIYHVRMTRKTTRTIIGSIKDDFGFPPTRKTLTYITAFVYLTTRNASWYADAASGFMLDPSSFLLEDQTEQRNKNALSVISNVLAIGGALLTFYAILFGVSSIKPWGIIHKYVFNKKTKETFNDRLTQDSTSLNLKYDNLELDDLKEFLKHYVVDISLLEDNEKLCCC</sequence>
<evidence type="ECO:0000256" key="1">
    <source>
        <dbReference type="SAM" id="Phobius"/>
    </source>
</evidence>
<gene>
    <name evidence="2" type="ORF">RhiirC2_783553</name>
</gene>
<feature type="transmembrane region" description="Helical" evidence="1">
    <location>
        <begin position="267"/>
        <end position="288"/>
    </location>
</feature>
<feature type="transmembrane region" description="Helical" evidence="1">
    <location>
        <begin position="12"/>
        <end position="34"/>
    </location>
</feature>
<name>A0A2N1N0I9_9GLOM</name>
<evidence type="ECO:0000313" key="2">
    <source>
        <dbReference type="EMBL" id="PKK67398.1"/>
    </source>
</evidence>
<dbReference type="VEuPathDB" id="FungiDB:RhiirFUN_017740"/>
<dbReference type="Proteomes" id="UP000233469">
    <property type="component" value="Unassembled WGS sequence"/>
</dbReference>
<dbReference type="VEuPathDB" id="FungiDB:FUN_000835"/>
<reference evidence="2 3" key="1">
    <citation type="submission" date="2016-04" db="EMBL/GenBank/DDBJ databases">
        <title>Genome analyses suggest a sexual origin of heterokaryosis in a supposedly ancient asexual fungus.</title>
        <authorList>
            <person name="Ropars J."/>
            <person name="Sedzielewska K."/>
            <person name="Noel J."/>
            <person name="Charron P."/>
            <person name="Farinelli L."/>
            <person name="Marton T."/>
            <person name="Kruger M."/>
            <person name="Pelin A."/>
            <person name="Brachmann A."/>
            <person name="Corradi N."/>
        </authorList>
    </citation>
    <scope>NUCLEOTIDE SEQUENCE [LARGE SCALE GENOMIC DNA]</scope>
    <source>
        <strain evidence="2 3">C2</strain>
    </source>
</reference>